<comment type="caution">
    <text evidence="2">The sequence shown here is derived from an EMBL/GenBank/DDBJ whole genome shotgun (WGS) entry which is preliminary data.</text>
</comment>
<gene>
    <name evidence="2" type="ORF">LCGC14_0834120</name>
</gene>
<sequence>MPVQACRSNNKPGFKWGKSGFCYTYTAGNTLSRNRARNKAKKQGSAIKASQSRR</sequence>
<feature type="region of interest" description="Disordered" evidence="1">
    <location>
        <begin position="34"/>
        <end position="54"/>
    </location>
</feature>
<evidence type="ECO:0000313" key="2">
    <source>
        <dbReference type="EMBL" id="KKN30433.1"/>
    </source>
</evidence>
<dbReference type="AlphaFoldDB" id="A0A0F9SMH2"/>
<name>A0A0F9SMH2_9ZZZZ</name>
<protein>
    <recommendedName>
        <fullName evidence="3">AP2/ERF domain-containing protein</fullName>
    </recommendedName>
</protein>
<evidence type="ECO:0008006" key="3">
    <source>
        <dbReference type="Google" id="ProtNLM"/>
    </source>
</evidence>
<accession>A0A0F9SMH2</accession>
<proteinExistence type="predicted"/>
<reference evidence="2" key="1">
    <citation type="journal article" date="2015" name="Nature">
        <title>Complex archaea that bridge the gap between prokaryotes and eukaryotes.</title>
        <authorList>
            <person name="Spang A."/>
            <person name="Saw J.H."/>
            <person name="Jorgensen S.L."/>
            <person name="Zaremba-Niedzwiedzka K."/>
            <person name="Martijn J."/>
            <person name="Lind A.E."/>
            <person name="van Eijk R."/>
            <person name="Schleper C."/>
            <person name="Guy L."/>
            <person name="Ettema T.J."/>
        </authorList>
    </citation>
    <scope>NUCLEOTIDE SEQUENCE</scope>
</reference>
<dbReference type="EMBL" id="LAZR01002407">
    <property type="protein sequence ID" value="KKN30433.1"/>
    <property type="molecule type" value="Genomic_DNA"/>
</dbReference>
<evidence type="ECO:0000256" key="1">
    <source>
        <dbReference type="SAM" id="MobiDB-lite"/>
    </source>
</evidence>
<organism evidence="2">
    <name type="scientific">marine sediment metagenome</name>
    <dbReference type="NCBI Taxonomy" id="412755"/>
    <lineage>
        <taxon>unclassified sequences</taxon>
        <taxon>metagenomes</taxon>
        <taxon>ecological metagenomes</taxon>
    </lineage>
</organism>